<reference evidence="3" key="1">
    <citation type="submission" date="2022-12" db="EMBL/GenBank/DDBJ databases">
        <title>Chromosome-level genome assembly of the bean flower thrips Megalurothrips usitatus.</title>
        <authorList>
            <person name="Ma L."/>
            <person name="Liu Q."/>
            <person name="Li H."/>
            <person name="Cai W."/>
        </authorList>
    </citation>
    <scope>NUCLEOTIDE SEQUENCE</scope>
    <source>
        <strain evidence="3">Cailab_2022a</strain>
    </source>
</reference>
<comment type="caution">
    <text evidence="3">The sequence shown here is derived from an EMBL/GenBank/DDBJ whole genome shotgun (WGS) entry which is preliminary data.</text>
</comment>
<feature type="chain" id="PRO_5043462553" evidence="2">
    <location>
        <begin position="21"/>
        <end position="173"/>
    </location>
</feature>
<gene>
    <name evidence="3" type="ORF">ONE63_007545</name>
</gene>
<name>A0AAV7XS58_9NEOP</name>
<keyword evidence="2" id="KW-0732">Signal</keyword>
<feature type="compositionally biased region" description="Acidic residues" evidence="1">
    <location>
        <begin position="39"/>
        <end position="48"/>
    </location>
</feature>
<evidence type="ECO:0000256" key="1">
    <source>
        <dbReference type="SAM" id="MobiDB-lite"/>
    </source>
</evidence>
<organism evidence="3 4">
    <name type="scientific">Megalurothrips usitatus</name>
    <name type="common">bean blossom thrips</name>
    <dbReference type="NCBI Taxonomy" id="439358"/>
    <lineage>
        <taxon>Eukaryota</taxon>
        <taxon>Metazoa</taxon>
        <taxon>Ecdysozoa</taxon>
        <taxon>Arthropoda</taxon>
        <taxon>Hexapoda</taxon>
        <taxon>Insecta</taxon>
        <taxon>Pterygota</taxon>
        <taxon>Neoptera</taxon>
        <taxon>Paraneoptera</taxon>
        <taxon>Thysanoptera</taxon>
        <taxon>Terebrantia</taxon>
        <taxon>Thripoidea</taxon>
        <taxon>Thripidae</taxon>
        <taxon>Megalurothrips</taxon>
    </lineage>
</organism>
<evidence type="ECO:0000313" key="4">
    <source>
        <dbReference type="Proteomes" id="UP001075354"/>
    </source>
</evidence>
<evidence type="ECO:0000313" key="3">
    <source>
        <dbReference type="EMBL" id="KAJ1527582.1"/>
    </source>
</evidence>
<feature type="compositionally biased region" description="Basic and acidic residues" evidence="1">
    <location>
        <begin position="28"/>
        <end position="38"/>
    </location>
</feature>
<evidence type="ECO:0000256" key="2">
    <source>
        <dbReference type="SAM" id="SignalP"/>
    </source>
</evidence>
<sequence>MKSPALLLLLLAVLVAAAAAAIIQPRPVDNRRDPHDGEPFEWEPVDDDPWPGPSFTFPRLPGIDDVDSAGGSRPPTLAEARVRAAILMQLLRAVFNNRGGDARPVASNEVLPSRQEDAAECLLSSKRATEVSSCCLVTSSTRESDVPVLGRSILDSVPRYEDVEKGDEDADDE</sequence>
<protein>
    <submittedName>
        <fullName evidence="3">Uncharacterized protein</fullName>
    </submittedName>
</protein>
<dbReference type="Proteomes" id="UP001075354">
    <property type="component" value="Chromosome 5"/>
</dbReference>
<accession>A0AAV7XS58</accession>
<dbReference type="AlphaFoldDB" id="A0AAV7XS58"/>
<proteinExistence type="predicted"/>
<keyword evidence="4" id="KW-1185">Reference proteome</keyword>
<feature type="region of interest" description="Disordered" evidence="1">
    <location>
        <begin position="27"/>
        <end position="48"/>
    </location>
</feature>
<dbReference type="EMBL" id="JAPTSV010000005">
    <property type="protein sequence ID" value="KAJ1527582.1"/>
    <property type="molecule type" value="Genomic_DNA"/>
</dbReference>
<feature type="signal peptide" evidence="2">
    <location>
        <begin position="1"/>
        <end position="20"/>
    </location>
</feature>